<dbReference type="PROSITE" id="PS01187">
    <property type="entry name" value="EGF_CA"/>
    <property type="match status" value="1"/>
</dbReference>
<feature type="binding site" evidence="17">
    <location>
        <position position="289"/>
    </location>
    <ligand>
        <name>Ca(2+)</name>
        <dbReference type="ChEBI" id="CHEBI:29108"/>
        <label>3</label>
    </ligand>
</feature>
<keyword evidence="4" id="KW-0645">Protease</keyword>
<evidence type="ECO:0000256" key="10">
    <source>
        <dbReference type="ARBA" id="ARBA00022859"/>
    </source>
</evidence>
<dbReference type="InterPro" id="IPR000436">
    <property type="entry name" value="Sushi_SCR_CCP_dom"/>
</dbReference>
<dbReference type="Pfam" id="PF00089">
    <property type="entry name" value="Trypsin"/>
    <property type="match status" value="1"/>
</dbReference>
<dbReference type="FunFam" id="2.60.120.290:FF:000101">
    <property type="entry name" value="Complement component 1, s subcomponent"/>
    <property type="match status" value="1"/>
</dbReference>
<dbReference type="FunFam" id="2.40.10.10:FF:000068">
    <property type="entry name" value="transmembrane protease serine 2"/>
    <property type="match status" value="1"/>
</dbReference>
<dbReference type="Ensembl" id="ENSAMXT00005054286.1">
    <property type="protein sequence ID" value="ENSAMXP00005050083.1"/>
    <property type="gene ID" value="ENSAMXG00005022765.1"/>
</dbReference>
<dbReference type="PROSITE" id="PS50240">
    <property type="entry name" value="TRYPSIN_DOM"/>
    <property type="match status" value="1"/>
</dbReference>
<keyword evidence="10" id="KW-0391">Immunity</keyword>
<dbReference type="CDD" id="cd00190">
    <property type="entry name" value="Tryp_SPc"/>
    <property type="match status" value="1"/>
</dbReference>
<dbReference type="SUPFAM" id="SSF50494">
    <property type="entry name" value="Trypsin-like serine proteases"/>
    <property type="match status" value="1"/>
</dbReference>
<dbReference type="InterPro" id="IPR033116">
    <property type="entry name" value="TRYPSIN_SER"/>
</dbReference>
<comment type="PTM">
    <text evidence="16">The iron and 2-oxoglutarate dependent 3-hydroxylation of aspartate and asparagine is (R) stereospecific within EGF domains.</text>
</comment>
<dbReference type="Gene3D" id="2.10.70.10">
    <property type="entry name" value="Complement Module, domain 1"/>
    <property type="match status" value="2"/>
</dbReference>
<dbReference type="CDD" id="cd00041">
    <property type="entry name" value="CUB"/>
    <property type="match status" value="2"/>
</dbReference>
<dbReference type="PROSITE" id="PS50923">
    <property type="entry name" value="SUSHI"/>
    <property type="match status" value="2"/>
</dbReference>
<keyword evidence="2" id="KW-0399">Innate immunity</keyword>
<dbReference type="Gene3D" id="2.40.10.10">
    <property type="entry name" value="Trypsin-like serine proteases"/>
    <property type="match status" value="2"/>
</dbReference>
<dbReference type="GO" id="GO:0072562">
    <property type="term" value="C:blood microparticle"/>
    <property type="evidence" value="ECO:0007669"/>
    <property type="project" value="TreeGrafter"/>
</dbReference>
<keyword evidence="1 19" id="KW-0245">EGF-like domain</keyword>
<dbReference type="CDD" id="cd00054">
    <property type="entry name" value="EGF_CA"/>
    <property type="match status" value="1"/>
</dbReference>
<dbReference type="InterPro" id="IPR035976">
    <property type="entry name" value="Sushi/SCR/CCP_sf"/>
</dbReference>
<dbReference type="InterPro" id="IPR009003">
    <property type="entry name" value="Peptidase_S1_PA"/>
</dbReference>
<feature type="binding site" evidence="17">
    <location>
        <position position="135"/>
    </location>
    <ligand>
        <name>Ca(2+)</name>
        <dbReference type="ChEBI" id="CHEBI:29108"/>
        <label>1</label>
    </ligand>
</feature>
<name>A0A8B9LBZ0_ASTMX</name>
<feature type="disulfide bond" evidence="15">
    <location>
        <begin position="308"/>
        <end position="357"/>
    </location>
</feature>
<dbReference type="GO" id="GO:0045087">
    <property type="term" value="P:innate immune response"/>
    <property type="evidence" value="ECO:0007669"/>
    <property type="project" value="UniProtKB-KW"/>
</dbReference>
<feature type="binding site" evidence="17">
    <location>
        <position position="170"/>
    </location>
    <ligand>
        <name>Ca(2+)</name>
        <dbReference type="ChEBI" id="CHEBI:29108"/>
        <label>2</label>
    </ligand>
</feature>
<dbReference type="Proteomes" id="UP000694621">
    <property type="component" value="Unplaced"/>
</dbReference>
<dbReference type="InterPro" id="IPR024175">
    <property type="entry name" value="Pept_S1A_C1r/C1S/mannan-bd"/>
</dbReference>
<keyword evidence="17" id="KW-0106">Calcium</keyword>
<dbReference type="InterPro" id="IPR001881">
    <property type="entry name" value="EGF-like_Ca-bd_dom"/>
</dbReference>
<dbReference type="SMART" id="SM00179">
    <property type="entry name" value="EGF_CA"/>
    <property type="match status" value="1"/>
</dbReference>
<dbReference type="Gene3D" id="2.10.25.10">
    <property type="entry name" value="Laminin"/>
    <property type="match status" value="1"/>
</dbReference>
<dbReference type="InterPro" id="IPR018097">
    <property type="entry name" value="EGF_Ca-bd_CS"/>
</dbReference>
<feature type="disulfide bond" evidence="15 18">
    <location>
        <begin position="250"/>
        <end position="267"/>
    </location>
</feature>
<evidence type="ECO:0000256" key="9">
    <source>
        <dbReference type="ARBA" id="ARBA00022825"/>
    </source>
</evidence>
<dbReference type="SMART" id="SM00020">
    <property type="entry name" value="Tryp_SPc"/>
    <property type="match status" value="1"/>
</dbReference>
<feature type="disulfide bond" evidence="15">
    <location>
        <begin position="196"/>
        <end position="221"/>
    </location>
</feature>
<evidence type="ECO:0000256" key="16">
    <source>
        <dbReference type="PIRSR" id="PIRSR001155-3"/>
    </source>
</evidence>
<feature type="domain" description="EGF-like" evidence="22">
    <location>
        <begin position="153"/>
        <end position="193"/>
    </location>
</feature>
<evidence type="ECO:0000256" key="5">
    <source>
        <dbReference type="ARBA" id="ARBA00022723"/>
    </source>
</evidence>
<feature type="binding site" evidence="17">
    <location>
        <position position="244"/>
    </location>
    <ligand>
        <name>Ca(2+)</name>
        <dbReference type="ChEBI" id="CHEBI:29108"/>
        <label>3</label>
    </ligand>
</feature>
<feature type="disulfide bond" evidence="15">
    <location>
        <begin position="335"/>
        <end position="369"/>
    </location>
</feature>
<feature type="binding site" evidence="17">
    <location>
        <position position="156"/>
    </location>
    <ligand>
        <name>Ca(2+)</name>
        <dbReference type="ChEBI" id="CHEBI:29108"/>
        <label>2</label>
    </ligand>
</feature>
<dbReference type="Pfam" id="PF07645">
    <property type="entry name" value="EGF_CA"/>
    <property type="match status" value="1"/>
</dbReference>
<evidence type="ECO:0000256" key="7">
    <source>
        <dbReference type="ARBA" id="ARBA00022737"/>
    </source>
</evidence>
<evidence type="ECO:0000259" key="24">
    <source>
        <dbReference type="PROSITE" id="PS50923"/>
    </source>
</evidence>
<protein>
    <submittedName>
        <fullName evidence="25">Complement C1s subcomponent-like</fullName>
    </submittedName>
</protein>
<evidence type="ECO:0000256" key="14">
    <source>
        <dbReference type="PIRSR" id="PIRSR001155-1"/>
    </source>
</evidence>
<keyword evidence="11" id="KW-0180">Complement pathway</keyword>
<evidence type="ECO:0000313" key="25">
    <source>
        <dbReference type="Ensembl" id="ENSAMXP00005050083.1"/>
    </source>
</evidence>
<dbReference type="SMART" id="SM00042">
    <property type="entry name" value="CUB"/>
    <property type="match status" value="2"/>
</dbReference>
<dbReference type="PROSITE" id="PS01186">
    <property type="entry name" value="EGF_2"/>
    <property type="match status" value="1"/>
</dbReference>
<dbReference type="InterPro" id="IPR035914">
    <property type="entry name" value="Sperma_CUB_dom_sf"/>
</dbReference>
<feature type="active site" description="Charge relay system" evidence="14">
    <location>
        <position position="637"/>
    </location>
</feature>
<dbReference type="PRINTS" id="PR00722">
    <property type="entry name" value="CHYMOTRYPSIN"/>
</dbReference>
<dbReference type="SUPFAM" id="SSF49854">
    <property type="entry name" value="Spermadhesin, CUB domain"/>
    <property type="match status" value="2"/>
</dbReference>
<feature type="disulfide bond" evidence="15">
    <location>
        <begin position="611"/>
        <end position="624"/>
    </location>
</feature>
<dbReference type="SMART" id="SM00181">
    <property type="entry name" value="EGF"/>
    <property type="match status" value="1"/>
</dbReference>
<feature type="domain" description="Peptidase S1" evidence="23">
    <location>
        <begin position="454"/>
        <end position="693"/>
    </location>
</feature>
<keyword evidence="3 20" id="KW-0768">Sushi</keyword>
<dbReference type="GO" id="GO:0004252">
    <property type="term" value="F:serine-type endopeptidase activity"/>
    <property type="evidence" value="ECO:0007669"/>
    <property type="project" value="InterPro"/>
</dbReference>
<dbReference type="PROSITE" id="PS00135">
    <property type="entry name" value="TRYPSIN_SER"/>
    <property type="match status" value="1"/>
</dbReference>
<feature type="domain" description="Sushi" evidence="24">
    <location>
        <begin position="306"/>
        <end position="371"/>
    </location>
</feature>
<dbReference type="SUPFAM" id="SSF57196">
    <property type="entry name" value="EGF/Laminin"/>
    <property type="match status" value="1"/>
</dbReference>
<feature type="domain" description="CUB" evidence="21">
    <location>
        <begin position="192"/>
        <end position="304"/>
    </location>
</feature>
<sequence>MVSGIFRLQATRPPAVQTEGRTACWSVCVILLPVCFTHPLAGWVSSPGHPGGYEPDIKMNWERCAPAGHTLTLSIVHLDLEDSHDCENDALEVFANGILISKLCGKKSTEQLQASVNPSLRSPSGGCLSLTFQTDYSNTEQHTGFRAFYTVQDIDECLDGDLQCSHFCHNYIGGYSCSCRPGYFLREDQHTCTVNCTEERFGEGVLTPPGSPGPYFENAQCTYTLSVEEGKQIILNFIGEFDVEDREGQCIDSLTVKTDSATFGPFCGKKAPSGFNTAARQVQVLFNTDQEGQNLGFSLTYRAKLMECPGTVTPDSVLSPQRTVYVVGDTVTVQCKTGYAFDAHLDNADVKHFESTCQTSGKWSPVYSCAPVDCGDPDLPDLLALTEEHPLTTYTHNISLKCSQFYQLSGHAHFTCNASGHWESNGEGLFNKANSPKCLPECGMNEEFFSYGRIFGGKRAKLKQIPWQLLMKQTRRGGASLISDRWALTAAHVVDGLETEKLKFYGGMIDGQDNNAVIMETEKILIHPDYEREVSDKDRSTFDNDIALLKMSERVPLSFKIRPVCLPEKSAGPVMKGDEKGTVSGYGGTKRHDKSQFLQYAHLQEYLDVPCFQSPLKVTDNMFCAGGDEADSCQGDSGGPLVLPQLGTGAPNKPYRLEGIVSWGPSEQCGDENFKGYYTKVQNYLDWIRETMEKN</sequence>
<organism evidence="25 26">
    <name type="scientific">Astyanax mexicanus</name>
    <name type="common">Blind cave fish</name>
    <name type="synonym">Astyanax fasciatus mexicanus</name>
    <dbReference type="NCBI Taxonomy" id="7994"/>
    <lineage>
        <taxon>Eukaryota</taxon>
        <taxon>Metazoa</taxon>
        <taxon>Chordata</taxon>
        <taxon>Craniata</taxon>
        <taxon>Vertebrata</taxon>
        <taxon>Euteleostomi</taxon>
        <taxon>Actinopterygii</taxon>
        <taxon>Neopterygii</taxon>
        <taxon>Teleostei</taxon>
        <taxon>Ostariophysi</taxon>
        <taxon>Characiformes</taxon>
        <taxon>Characoidei</taxon>
        <taxon>Acestrorhamphidae</taxon>
        <taxon>Acestrorhamphinae</taxon>
        <taxon>Astyanax</taxon>
    </lineage>
</organism>
<feature type="disulfide bond" evidence="15">
    <location>
        <begin position="157"/>
        <end position="168"/>
    </location>
</feature>
<evidence type="ECO:0000256" key="15">
    <source>
        <dbReference type="PIRSR" id="PIRSR001155-2"/>
    </source>
</evidence>
<dbReference type="PROSITE" id="PS01180">
    <property type="entry name" value="CUB"/>
    <property type="match status" value="2"/>
</dbReference>
<keyword evidence="8" id="KW-0378">Hydrolase</keyword>
<feature type="disulfide bond" evidence="15">
    <location>
        <begin position="633"/>
        <end position="669"/>
    </location>
</feature>
<dbReference type="GO" id="GO:0031638">
    <property type="term" value="P:zymogen activation"/>
    <property type="evidence" value="ECO:0007669"/>
    <property type="project" value="TreeGrafter"/>
</dbReference>
<feature type="binding site" evidence="17">
    <location>
        <position position="174"/>
    </location>
    <ligand>
        <name>Ca(2+)</name>
        <dbReference type="ChEBI" id="CHEBI:29108"/>
        <label>2</label>
    </ligand>
</feature>
<dbReference type="Gene3D" id="2.60.120.290">
    <property type="entry name" value="Spermadhesin, CUB domain"/>
    <property type="match status" value="2"/>
</dbReference>
<evidence type="ECO:0000259" key="22">
    <source>
        <dbReference type="PROSITE" id="PS50026"/>
    </source>
</evidence>
<evidence type="ECO:0000256" key="20">
    <source>
        <dbReference type="PROSITE-ProRule" id="PRU00302"/>
    </source>
</evidence>
<keyword evidence="9" id="KW-0720">Serine protease</keyword>
<dbReference type="InterPro" id="IPR000859">
    <property type="entry name" value="CUB_dom"/>
</dbReference>
<dbReference type="CDD" id="cd00033">
    <property type="entry name" value="CCP"/>
    <property type="match status" value="1"/>
</dbReference>
<dbReference type="FunFam" id="2.10.25.10:FF:000059">
    <property type="entry name" value="Mannan-binding lectin serine protease 1"/>
    <property type="match status" value="1"/>
</dbReference>
<feature type="binding site" evidence="17">
    <location>
        <position position="81"/>
    </location>
    <ligand>
        <name>Ca(2+)</name>
        <dbReference type="ChEBI" id="CHEBI:29108"/>
        <label>1</label>
    </ligand>
</feature>
<dbReference type="InterPro" id="IPR001254">
    <property type="entry name" value="Trypsin_dom"/>
</dbReference>
<feature type="active site" description="Charge relay system" evidence="14">
    <location>
        <position position="545"/>
    </location>
</feature>
<keyword evidence="6" id="KW-0732">Signal</keyword>
<feature type="disulfide bond" evidence="15">
    <location>
        <begin position="179"/>
        <end position="192"/>
    </location>
</feature>
<comment type="caution">
    <text evidence="19">Lacks conserved residue(s) required for the propagation of feature annotation.</text>
</comment>
<keyword evidence="12 15" id="KW-1015">Disulfide bond</keyword>
<evidence type="ECO:0000256" key="6">
    <source>
        <dbReference type="ARBA" id="ARBA00022729"/>
    </source>
</evidence>
<evidence type="ECO:0000256" key="3">
    <source>
        <dbReference type="ARBA" id="ARBA00022659"/>
    </source>
</evidence>
<dbReference type="InterPro" id="IPR000152">
    <property type="entry name" value="EGF-type_Asp/Asn_hydroxyl_site"/>
</dbReference>
<accession>A0A8B9LBZ0</accession>
<evidence type="ECO:0000256" key="19">
    <source>
        <dbReference type="PROSITE-ProRule" id="PRU00076"/>
    </source>
</evidence>
<feature type="binding site" evidence="17">
    <location>
        <position position="171"/>
    </location>
    <ligand>
        <name>Ca(2+)</name>
        <dbReference type="ChEBI" id="CHEBI:29108"/>
        <label>2</label>
    </ligand>
</feature>
<evidence type="ECO:0000313" key="26">
    <source>
        <dbReference type="Proteomes" id="UP000694621"/>
    </source>
</evidence>
<evidence type="ECO:0000256" key="12">
    <source>
        <dbReference type="ARBA" id="ARBA00023157"/>
    </source>
</evidence>
<feature type="binding site" evidence="17">
    <location>
        <position position="89"/>
    </location>
    <ligand>
        <name>Ca(2+)</name>
        <dbReference type="ChEBI" id="CHEBI:29108"/>
        <label>1</label>
    </ligand>
</feature>
<dbReference type="PROSITE" id="PS00010">
    <property type="entry name" value="ASX_HYDROXYL"/>
    <property type="match status" value="1"/>
</dbReference>
<evidence type="ECO:0000256" key="18">
    <source>
        <dbReference type="PROSITE-ProRule" id="PRU00059"/>
    </source>
</evidence>
<evidence type="ECO:0000256" key="2">
    <source>
        <dbReference type="ARBA" id="ARBA00022588"/>
    </source>
</evidence>
<keyword evidence="13 16" id="KW-0379">Hydroxylation</keyword>
<dbReference type="PIRSF" id="PIRSF001155">
    <property type="entry name" value="C1r_C1s_MASP"/>
    <property type="match status" value="1"/>
</dbReference>
<evidence type="ECO:0000259" key="21">
    <source>
        <dbReference type="PROSITE" id="PS01180"/>
    </source>
</evidence>
<evidence type="ECO:0000256" key="17">
    <source>
        <dbReference type="PIRSR" id="PIRSR001155-4"/>
    </source>
</evidence>
<feature type="disulfide bond" evidence="15">
    <location>
        <begin position="374"/>
        <end position="416"/>
    </location>
</feature>
<dbReference type="GO" id="GO:0006958">
    <property type="term" value="P:complement activation, classical pathway"/>
    <property type="evidence" value="ECO:0007669"/>
    <property type="project" value="UniProtKB-KW"/>
</dbReference>
<dbReference type="InterPro" id="IPR043504">
    <property type="entry name" value="Peptidase_S1_PA_chymotrypsin"/>
</dbReference>
<dbReference type="InterPro" id="IPR001314">
    <property type="entry name" value="Peptidase_S1A"/>
</dbReference>
<keyword evidence="7" id="KW-0677">Repeat</keyword>
<dbReference type="SUPFAM" id="SSF57535">
    <property type="entry name" value="Complement control module/SCR domain"/>
    <property type="match status" value="1"/>
</dbReference>
<feature type="disulfide bond" evidence="15">
    <location>
        <begin position="86"/>
        <end position="104"/>
    </location>
</feature>
<evidence type="ECO:0000259" key="23">
    <source>
        <dbReference type="PROSITE" id="PS50240"/>
    </source>
</evidence>
<keyword evidence="5 17" id="KW-0479">Metal-binding</keyword>
<evidence type="ECO:0000256" key="11">
    <source>
        <dbReference type="ARBA" id="ARBA00022875"/>
    </source>
</evidence>
<dbReference type="PANTHER" id="PTHR24255:SF29">
    <property type="entry name" value="COMPLEMENT COMPONENT 1, S SUBCOMPONENT"/>
    <property type="match status" value="1"/>
</dbReference>
<evidence type="ECO:0000256" key="8">
    <source>
        <dbReference type="ARBA" id="ARBA00022801"/>
    </source>
</evidence>
<feature type="disulfide bond" description="Interchain (between heavy and light chains)" evidence="15">
    <location>
        <begin position="442"/>
        <end position="565"/>
    </location>
</feature>
<feature type="binding site" evidence="17">
    <location>
        <position position="153"/>
    </location>
    <ligand>
        <name>Ca(2+)</name>
        <dbReference type="ChEBI" id="CHEBI:29108"/>
        <label>2</label>
    </ligand>
</feature>
<evidence type="ECO:0000256" key="4">
    <source>
        <dbReference type="ARBA" id="ARBA00022670"/>
    </source>
</evidence>
<proteinExistence type="predicted"/>
<dbReference type="PANTHER" id="PTHR24255">
    <property type="entry name" value="COMPLEMENT COMPONENT 1, S SUBCOMPONENT-RELATED"/>
    <property type="match status" value="1"/>
</dbReference>
<evidence type="ECO:0000256" key="1">
    <source>
        <dbReference type="ARBA" id="ARBA00022536"/>
    </source>
</evidence>
<feature type="active site" description="Charge relay system" evidence="14">
    <location>
        <position position="492"/>
    </location>
</feature>
<feature type="modified residue" description="(3R)-3-hydroxyasparagine" evidence="16">
    <location>
        <position position="170"/>
    </location>
</feature>
<dbReference type="AlphaFoldDB" id="A0A8B9LBZ0"/>
<feature type="binding site" evidence="17">
    <location>
        <position position="137"/>
    </location>
    <ligand>
        <name>Ca(2+)</name>
        <dbReference type="ChEBI" id="CHEBI:29108"/>
        <label>1</label>
    </ligand>
</feature>
<feature type="domain" description="CUB" evidence="21">
    <location>
        <begin position="28"/>
        <end position="152"/>
    </location>
</feature>
<feature type="binding site" evidence="17">
    <location>
        <position position="252"/>
    </location>
    <ligand>
        <name>Ca(2+)</name>
        <dbReference type="ChEBI" id="CHEBI:29108"/>
        <label>3</label>
    </ligand>
</feature>
<dbReference type="Pfam" id="PF00084">
    <property type="entry name" value="Sushi"/>
    <property type="match status" value="1"/>
</dbReference>
<feature type="disulfide bond" evidence="15">
    <location>
        <begin position="402"/>
        <end position="438"/>
    </location>
</feature>
<dbReference type="SMART" id="SM00032">
    <property type="entry name" value="CCP"/>
    <property type="match status" value="2"/>
</dbReference>
<evidence type="ECO:0000256" key="13">
    <source>
        <dbReference type="ARBA" id="ARBA00023278"/>
    </source>
</evidence>
<feature type="disulfide bond" evidence="15">
    <location>
        <begin position="164"/>
        <end position="177"/>
    </location>
</feature>
<dbReference type="GO" id="GO:0005509">
    <property type="term" value="F:calcium ion binding"/>
    <property type="evidence" value="ECO:0007669"/>
    <property type="project" value="InterPro"/>
</dbReference>
<dbReference type="InterPro" id="IPR049883">
    <property type="entry name" value="NOTCH1_EGF-like"/>
</dbReference>
<dbReference type="PROSITE" id="PS50026">
    <property type="entry name" value="EGF_3"/>
    <property type="match status" value="1"/>
</dbReference>
<reference evidence="25" key="1">
    <citation type="submission" date="2025-08" db="UniProtKB">
        <authorList>
            <consortium name="Ensembl"/>
        </authorList>
    </citation>
    <scope>IDENTIFICATION</scope>
</reference>
<feature type="domain" description="Sushi" evidence="24">
    <location>
        <begin position="372"/>
        <end position="440"/>
    </location>
</feature>
<dbReference type="Pfam" id="PF00431">
    <property type="entry name" value="CUB"/>
    <property type="match status" value="2"/>
</dbReference>
<dbReference type="InterPro" id="IPR000742">
    <property type="entry name" value="EGF"/>
</dbReference>